<dbReference type="Proteomes" id="UP001634007">
    <property type="component" value="Unassembled WGS sequence"/>
</dbReference>
<dbReference type="Pfam" id="PF23472">
    <property type="entry name" value="LysM2_CERK1_LYK3_4_5"/>
    <property type="match status" value="1"/>
</dbReference>
<dbReference type="SMART" id="SM00257">
    <property type="entry name" value="LysM"/>
    <property type="match status" value="2"/>
</dbReference>
<dbReference type="Pfam" id="PF23473">
    <property type="entry name" value="LysM3_LYK4_5"/>
    <property type="match status" value="1"/>
</dbReference>
<dbReference type="InterPro" id="IPR052611">
    <property type="entry name" value="Plant_RLK_LysM"/>
</dbReference>
<dbReference type="InterPro" id="IPR056562">
    <property type="entry name" value="LysM2_CERK1_LYK3_4_5"/>
</dbReference>
<evidence type="ECO:0000259" key="2">
    <source>
        <dbReference type="PROSITE" id="PS51782"/>
    </source>
</evidence>
<feature type="domain" description="LysM" evidence="2">
    <location>
        <begin position="194"/>
        <end position="238"/>
    </location>
</feature>
<name>A0ABD3KL82_EUCGL</name>
<evidence type="ECO:0000256" key="1">
    <source>
        <dbReference type="SAM" id="SignalP"/>
    </source>
</evidence>
<feature type="chain" id="PRO_5044861344" description="LysM domain-containing protein" evidence="1">
    <location>
        <begin position="27"/>
        <end position="267"/>
    </location>
</feature>
<evidence type="ECO:0000313" key="4">
    <source>
        <dbReference type="Proteomes" id="UP001634007"/>
    </source>
</evidence>
<dbReference type="PROSITE" id="PS51782">
    <property type="entry name" value="LYSM"/>
    <property type="match status" value="1"/>
</dbReference>
<dbReference type="Pfam" id="PF23446">
    <property type="entry name" value="LysM1_NFP_LYK"/>
    <property type="match status" value="1"/>
</dbReference>
<dbReference type="SUPFAM" id="SSF54106">
    <property type="entry name" value="LysM domain"/>
    <property type="match status" value="1"/>
</dbReference>
<dbReference type="CDD" id="cd00118">
    <property type="entry name" value="LysM"/>
    <property type="match status" value="1"/>
</dbReference>
<accession>A0ABD3KL82</accession>
<proteinExistence type="predicted"/>
<dbReference type="InterPro" id="IPR036779">
    <property type="entry name" value="LysM_dom_sf"/>
</dbReference>
<reference evidence="3 4" key="1">
    <citation type="submission" date="2024-11" db="EMBL/GenBank/DDBJ databases">
        <title>Chromosome-level genome assembly of Eucalyptus globulus Labill. provides insights into its genome evolution.</title>
        <authorList>
            <person name="Li X."/>
        </authorList>
    </citation>
    <scope>NUCLEOTIDE SEQUENCE [LARGE SCALE GENOMIC DNA]</scope>
    <source>
        <strain evidence="3">CL2024</strain>
        <tissue evidence="3">Fresh tender leaves</tissue>
    </source>
</reference>
<dbReference type="AlphaFoldDB" id="A0ABD3KL82"/>
<comment type="caution">
    <text evidence="3">The sequence shown here is derived from an EMBL/GenBank/DDBJ whole genome shotgun (WGS) entry which is preliminary data.</text>
</comment>
<dbReference type="InterPro" id="IPR056561">
    <property type="entry name" value="NFP_LYK_LysM1"/>
</dbReference>
<feature type="signal peptide" evidence="1">
    <location>
        <begin position="1"/>
        <end position="26"/>
    </location>
</feature>
<dbReference type="InterPro" id="IPR056563">
    <property type="entry name" value="LysM3_LYK4_5"/>
</dbReference>
<dbReference type="InterPro" id="IPR018392">
    <property type="entry name" value="LysM"/>
</dbReference>
<gene>
    <name evidence="3" type="ORF">ACJRO7_025460</name>
</gene>
<protein>
    <recommendedName>
        <fullName evidence="2">LysM domain-containing protein</fullName>
    </recommendedName>
</protein>
<sequence>MEFVSLSFFSFFSFLLLLHQPRLLLSQQVYVDNKQLDCENPSNNNITEGFSCTGPRTSCRAYVTFRSTAVYSSLLSVAYLLNSQPYISEMTSINNLTDVEPLAPDTLVIAPVDCACTSSSPSYYQHNASYVIQESDTYFILANDTYQGLSTCQALMAENPYDALNLSVGMNLTVPVRCACPTTNQSSAGAKYLLSYLVTWGDTIFAIAKMFGVSGKSVLDANELTEKSVIYPFTPILVPLSTEPTKIVTAAPPASPPEVPSVLVGGN</sequence>
<dbReference type="PANTHER" id="PTHR45927">
    <property type="entry name" value="LYSM-DOMAIN RECEPTOR-LIKE KINASE-RELATED"/>
    <property type="match status" value="1"/>
</dbReference>
<keyword evidence="1" id="KW-0732">Signal</keyword>
<evidence type="ECO:0000313" key="3">
    <source>
        <dbReference type="EMBL" id="KAL3736515.1"/>
    </source>
</evidence>
<dbReference type="PANTHER" id="PTHR45927:SF6">
    <property type="entry name" value="PROTEIN LYK5"/>
    <property type="match status" value="1"/>
</dbReference>
<keyword evidence="4" id="KW-1185">Reference proteome</keyword>
<dbReference type="EMBL" id="JBJKBG010000006">
    <property type="protein sequence ID" value="KAL3736515.1"/>
    <property type="molecule type" value="Genomic_DNA"/>
</dbReference>
<dbReference type="Gene3D" id="3.10.350.10">
    <property type="entry name" value="LysM domain"/>
    <property type="match status" value="1"/>
</dbReference>
<organism evidence="3 4">
    <name type="scientific">Eucalyptus globulus</name>
    <name type="common">Tasmanian blue gum</name>
    <dbReference type="NCBI Taxonomy" id="34317"/>
    <lineage>
        <taxon>Eukaryota</taxon>
        <taxon>Viridiplantae</taxon>
        <taxon>Streptophyta</taxon>
        <taxon>Embryophyta</taxon>
        <taxon>Tracheophyta</taxon>
        <taxon>Spermatophyta</taxon>
        <taxon>Magnoliopsida</taxon>
        <taxon>eudicotyledons</taxon>
        <taxon>Gunneridae</taxon>
        <taxon>Pentapetalae</taxon>
        <taxon>rosids</taxon>
        <taxon>malvids</taxon>
        <taxon>Myrtales</taxon>
        <taxon>Myrtaceae</taxon>
        <taxon>Myrtoideae</taxon>
        <taxon>Eucalypteae</taxon>
        <taxon>Eucalyptus</taxon>
    </lineage>
</organism>